<dbReference type="GO" id="GO:0102208">
    <property type="term" value="F:2-polyprenyl-6-hydroxyphenol methylase activity"/>
    <property type="evidence" value="ECO:0007669"/>
    <property type="project" value="UniProtKB-EC"/>
</dbReference>
<dbReference type="RefSeq" id="WP_203413324.1">
    <property type="nucleotide sequence ID" value="NZ_CP060244.1"/>
</dbReference>
<comment type="catalytic activity">
    <reaction evidence="5">
        <text>a 3-demethylubiquinol + S-adenosyl-L-methionine = a ubiquinol + S-adenosyl-L-homocysteine + H(+)</text>
        <dbReference type="Rhea" id="RHEA:44380"/>
        <dbReference type="Rhea" id="RHEA-COMP:9566"/>
        <dbReference type="Rhea" id="RHEA-COMP:10914"/>
        <dbReference type="ChEBI" id="CHEBI:15378"/>
        <dbReference type="ChEBI" id="CHEBI:17976"/>
        <dbReference type="ChEBI" id="CHEBI:57856"/>
        <dbReference type="ChEBI" id="CHEBI:59789"/>
        <dbReference type="ChEBI" id="CHEBI:84422"/>
        <dbReference type="EC" id="2.1.1.64"/>
    </reaction>
</comment>
<keyword evidence="4 5" id="KW-0949">S-adenosyl-L-methionine</keyword>
<keyword evidence="6" id="KW-0830">Ubiquinone</keyword>
<dbReference type="PANTHER" id="PTHR43464">
    <property type="entry name" value="METHYLTRANSFERASE"/>
    <property type="match status" value="1"/>
</dbReference>
<keyword evidence="3 5" id="KW-0831">Ubiquinone biosynthesis</keyword>
<dbReference type="KEGG" id="ebla:JGUZn3_19230"/>
<evidence type="ECO:0000256" key="5">
    <source>
        <dbReference type="HAMAP-Rule" id="MF_00472"/>
    </source>
</evidence>
<keyword evidence="1 5" id="KW-0489">Methyltransferase</keyword>
<accession>A0A7H1NTM6</accession>
<keyword evidence="7" id="KW-1185">Reference proteome</keyword>
<dbReference type="GO" id="GO:0010420">
    <property type="term" value="F:polyprenyldihydroxybenzoate methyltransferase activity"/>
    <property type="evidence" value="ECO:0007669"/>
    <property type="project" value="InterPro"/>
</dbReference>
<dbReference type="Pfam" id="PF13489">
    <property type="entry name" value="Methyltransf_23"/>
    <property type="match status" value="1"/>
</dbReference>
<dbReference type="Gene3D" id="3.40.50.150">
    <property type="entry name" value="Vaccinia Virus protein VP39"/>
    <property type="match status" value="1"/>
</dbReference>
<dbReference type="PANTHER" id="PTHR43464:SF19">
    <property type="entry name" value="UBIQUINONE BIOSYNTHESIS O-METHYLTRANSFERASE, MITOCHONDRIAL"/>
    <property type="match status" value="1"/>
</dbReference>
<dbReference type="AlphaFoldDB" id="A0A7H1NTM6"/>
<dbReference type="HAMAP" id="MF_00472">
    <property type="entry name" value="UbiG"/>
    <property type="match status" value="1"/>
</dbReference>
<evidence type="ECO:0000256" key="3">
    <source>
        <dbReference type="ARBA" id="ARBA00022688"/>
    </source>
</evidence>
<dbReference type="SUPFAM" id="SSF53335">
    <property type="entry name" value="S-adenosyl-L-methionine-dependent methyltransferases"/>
    <property type="match status" value="1"/>
</dbReference>
<dbReference type="EC" id="2.1.1.64" evidence="5"/>
<gene>
    <name evidence="5 6" type="primary">ubiG</name>
    <name evidence="6" type="ORF">JGUZn3_19230</name>
</gene>
<evidence type="ECO:0000256" key="1">
    <source>
        <dbReference type="ARBA" id="ARBA00022603"/>
    </source>
</evidence>
<feature type="binding site" evidence="5">
    <location>
        <position position="142"/>
    </location>
    <ligand>
        <name>S-adenosyl-L-methionine</name>
        <dbReference type="ChEBI" id="CHEBI:59789"/>
    </ligand>
</feature>
<evidence type="ECO:0000256" key="2">
    <source>
        <dbReference type="ARBA" id="ARBA00022679"/>
    </source>
</evidence>
<comment type="catalytic activity">
    <reaction evidence="5">
        <text>a 3-(all-trans-polyprenyl)benzene-1,2-diol + S-adenosyl-L-methionine = a 2-methoxy-6-(all-trans-polyprenyl)phenol + S-adenosyl-L-homocysteine + H(+)</text>
        <dbReference type="Rhea" id="RHEA:31411"/>
        <dbReference type="Rhea" id="RHEA-COMP:9550"/>
        <dbReference type="Rhea" id="RHEA-COMP:9551"/>
        <dbReference type="ChEBI" id="CHEBI:15378"/>
        <dbReference type="ChEBI" id="CHEBI:57856"/>
        <dbReference type="ChEBI" id="CHEBI:59789"/>
        <dbReference type="ChEBI" id="CHEBI:62729"/>
        <dbReference type="ChEBI" id="CHEBI:62731"/>
        <dbReference type="EC" id="2.1.1.222"/>
    </reaction>
</comment>
<dbReference type="CDD" id="cd02440">
    <property type="entry name" value="AdoMet_MTases"/>
    <property type="match status" value="1"/>
</dbReference>
<comment type="function">
    <text evidence="5">O-methyltransferase that catalyzes the 2 O-methylation steps in the ubiquinone biosynthetic pathway.</text>
</comment>
<dbReference type="UniPathway" id="UPA00232"/>
<dbReference type="EMBL" id="CP060244">
    <property type="protein sequence ID" value="QNT79136.1"/>
    <property type="molecule type" value="Genomic_DNA"/>
</dbReference>
<protein>
    <recommendedName>
        <fullName evidence="5">Ubiquinone biosynthesis O-methyltransferase</fullName>
    </recommendedName>
    <alternativeName>
        <fullName evidence="5">2-polyprenyl-6-hydroxyphenol methylase</fullName>
        <ecNumber evidence="5">2.1.1.222</ecNumber>
    </alternativeName>
    <alternativeName>
        <fullName evidence="5">3-demethylubiquinone 3-O-methyltransferase</fullName>
        <ecNumber evidence="5">2.1.1.64</ecNumber>
    </alternativeName>
</protein>
<evidence type="ECO:0000256" key="4">
    <source>
        <dbReference type="ARBA" id="ARBA00022691"/>
    </source>
</evidence>
<evidence type="ECO:0000313" key="7">
    <source>
        <dbReference type="Proteomes" id="UP000516349"/>
    </source>
</evidence>
<keyword evidence="2 5" id="KW-0808">Transferase</keyword>
<organism evidence="6 7">
    <name type="scientific">Entomobacter blattae</name>
    <dbReference type="NCBI Taxonomy" id="2762277"/>
    <lineage>
        <taxon>Bacteria</taxon>
        <taxon>Pseudomonadati</taxon>
        <taxon>Pseudomonadota</taxon>
        <taxon>Alphaproteobacteria</taxon>
        <taxon>Acetobacterales</taxon>
        <taxon>Acetobacteraceae</taxon>
        <taxon>Entomobacter</taxon>
    </lineage>
</organism>
<dbReference type="InterPro" id="IPR010233">
    <property type="entry name" value="UbiG_MeTrfase"/>
</dbReference>
<feature type="binding site" evidence="5">
    <location>
        <position position="48"/>
    </location>
    <ligand>
        <name>S-adenosyl-L-methionine</name>
        <dbReference type="ChEBI" id="CHEBI:59789"/>
    </ligand>
</feature>
<reference evidence="6 7" key="1">
    <citation type="submission" date="2020-08" db="EMBL/GenBank/DDBJ databases">
        <title>Complete genome sequence of Entomobacter blattae G55GP.</title>
        <authorList>
            <person name="Poehlein A."/>
            <person name="Guzman J."/>
            <person name="Daniel R."/>
            <person name="Vilcinskas A."/>
        </authorList>
    </citation>
    <scope>NUCLEOTIDE SEQUENCE [LARGE SCALE GENOMIC DNA]</scope>
    <source>
        <strain evidence="6 7">G55GP</strain>
    </source>
</reference>
<dbReference type="GO" id="GO:0061542">
    <property type="term" value="F:3-demethylubiquinol 3-O-methyltransferase activity"/>
    <property type="evidence" value="ECO:0007669"/>
    <property type="project" value="UniProtKB-UniRule"/>
</dbReference>
<feature type="binding site" evidence="5">
    <location>
        <position position="73"/>
    </location>
    <ligand>
        <name>S-adenosyl-L-methionine</name>
        <dbReference type="ChEBI" id="CHEBI:59789"/>
    </ligand>
</feature>
<feature type="binding site" evidence="5">
    <location>
        <position position="94"/>
    </location>
    <ligand>
        <name>S-adenosyl-L-methionine</name>
        <dbReference type="ChEBI" id="CHEBI:59789"/>
    </ligand>
</feature>
<sequence>MPTDESFFEPASSSSVLSSEIERFSAMAEEWWNPQGPMKPLHAMNETRLKWIHAHFSQHVRQGFPIRSVLDLGCGAGLASEGMARRGYNVLGVDASKKAIEAAKSHLHHFPLDKKSGTLSYQAGSAEDLRDQGKTFDAILALEIIEHVADPTTFVQTLSGLLNPNGLIVFSTLNRTMLSLLIAKIGAEYLLRLLPIGTHEWKKFITPTELGRYILQAGLRVTDIAGMAPSPTGHWAVSTSTKVNYIAIATNG</sequence>
<comment type="similarity">
    <text evidence="5">Belongs to the methyltransferase superfamily. UbiG/COQ3 family.</text>
</comment>
<proteinExistence type="inferred from homology"/>
<dbReference type="EC" id="2.1.1.222" evidence="5"/>
<dbReference type="GO" id="GO:0032259">
    <property type="term" value="P:methylation"/>
    <property type="evidence" value="ECO:0007669"/>
    <property type="project" value="UniProtKB-KW"/>
</dbReference>
<dbReference type="NCBIfam" id="TIGR01983">
    <property type="entry name" value="UbiG"/>
    <property type="match status" value="1"/>
</dbReference>
<comment type="pathway">
    <text evidence="5">Cofactor biosynthesis; ubiquinone biosynthesis.</text>
</comment>
<dbReference type="Proteomes" id="UP000516349">
    <property type="component" value="Chromosome"/>
</dbReference>
<dbReference type="InterPro" id="IPR029063">
    <property type="entry name" value="SAM-dependent_MTases_sf"/>
</dbReference>
<evidence type="ECO:0000313" key="6">
    <source>
        <dbReference type="EMBL" id="QNT79136.1"/>
    </source>
</evidence>
<name>A0A7H1NTM6_9PROT</name>